<keyword evidence="1" id="KW-0472">Membrane</keyword>
<keyword evidence="1" id="KW-0812">Transmembrane</keyword>
<gene>
    <name evidence="2" type="ORF">NDM98_00555</name>
</gene>
<dbReference type="RefSeq" id="WP_251603221.1">
    <property type="nucleotide sequence ID" value="NZ_JAMQJY010000001.1"/>
</dbReference>
<reference evidence="2" key="1">
    <citation type="submission" date="2022-06" db="EMBL/GenBank/DDBJ databases">
        <title>Alkalicoccobacillus porphyridii sp. nov., isolated from a marine red alga, Porphyridium purpureum and reclassification of Shouchella plakortidis and Shouchella gibsonii as Alkalicoccobacillus plakortidis comb. nov. and Alkalicoccobacillus gibsonii comb. nov.</title>
        <authorList>
            <person name="Kim K.H."/>
            <person name="Lee J.K."/>
            <person name="Han D.M."/>
            <person name="Baek J.H."/>
            <person name="Jeon C.O."/>
        </authorList>
    </citation>
    <scope>NUCLEOTIDE SEQUENCE</scope>
    <source>
        <strain evidence="2">DSM 19153</strain>
    </source>
</reference>
<evidence type="ECO:0000256" key="1">
    <source>
        <dbReference type="SAM" id="Phobius"/>
    </source>
</evidence>
<protein>
    <submittedName>
        <fullName evidence="2">Uncharacterized protein</fullName>
    </submittedName>
</protein>
<keyword evidence="3" id="KW-1185">Reference proteome</keyword>
<sequence>MEYIDIILPAIVTLLYLKVIKRSIHPLVKMEIVIEIKAMLIFVVLTVLSFLVLWLPLREGIHTYFAKGGLIVSFVLPLYVIWLLVIMKMKRAYYDKSVLLLEKFMGNII</sequence>
<accession>A0ABT0XEJ8</accession>
<feature type="transmembrane region" description="Helical" evidence="1">
    <location>
        <begin position="69"/>
        <end position="87"/>
    </location>
</feature>
<feature type="transmembrane region" description="Helical" evidence="1">
    <location>
        <begin position="6"/>
        <end position="24"/>
    </location>
</feature>
<organism evidence="2 3">
    <name type="scientific">Alkalicoccobacillus plakortidis</name>
    <dbReference type="NCBI Taxonomy" id="444060"/>
    <lineage>
        <taxon>Bacteria</taxon>
        <taxon>Bacillati</taxon>
        <taxon>Bacillota</taxon>
        <taxon>Bacilli</taxon>
        <taxon>Bacillales</taxon>
        <taxon>Bacillaceae</taxon>
        <taxon>Alkalicoccobacillus</taxon>
    </lineage>
</organism>
<dbReference type="EMBL" id="JAMQJY010000001">
    <property type="protein sequence ID" value="MCM2674155.1"/>
    <property type="molecule type" value="Genomic_DNA"/>
</dbReference>
<evidence type="ECO:0000313" key="3">
    <source>
        <dbReference type="Proteomes" id="UP001203665"/>
    </source>
</evidence>
<dbReference type="Proteomes" id="UP001203665">
    <property type="component" value="Unassembled WGS sequence"/>
</dbReference>
<name>A0ABT0XEJ8_9BACI</name>
<comment type="caution">
    <text evidence="2">The sequence shown here is derived from an EMBL/GenBank/DDBJ whole genome shotgun (WGS) entry which is preliminary data.</text>
</comment>
<keyword evidence="1" id="KW-1133">Transmembrane helix</keyword>
<proteinExistence type="predicted"/>
<evidence type="ECO:0000313" key="2">
    <source>
        <dbReference type="EMBL" id="MCM2674155.1"/>
    </source>
</evidence>
<feature type="transmembrane region" description="Helical" evidence="1">
    <location>
        <begin position="36"/>
        <end position="57"/>
    </location>
</feature>